<dbReference type="KEGG" id="xba:C7S18_19005"/>
<dbReference type="Pfam" id="PF25954">
    <property type="entry name" value="Beta-barrel_RND_2"/>
    <property type="match status" value="1"/>
</dbReference>
<evidence type="ECO:0000259" key="5">
    <source>
        <dbReference type="Pfam" id="PF25989"/>
    </source>
</evidence>
<dbReference type="RefSeq" id="WP_106893049.1">
    <property type="nucleotide sequence ID" value="NZ_CP027860.1"/>
</dbReference>
<name>A0A2P1PWB8_9GAMM</name>
<dbReference type="Pfam" id="PF25989">
    <property type="entry name" value="YknX_C"/>
    <property type="match status" value="1"/>
</dbReference>
<evidence type="ECO:0000259" key="4">
    <source>
        <dbReference type="Pfam" id="PF25973"/>
    </source>
</evidence>
<reference evidence="6 7" key="2">
    <citation type="submission" date="2018-03" db="EMBL/GenBank/DDBJ databases">
        <authorList>
            <person name="Keele B.F."/>
        </authorList>
    </citation>
    <scope>NUCLEOTIDE SEQUENCE [LARGE SCALE GENOMIC DNA]</scope>
    <source>
        <strain evidence="6 7">D13</strain>
    </source>
</reference>
<dbReference type="GO" id="GO:1990281">
    <property type="term" value="C:efflux pump complex"/>
    <property type="evidence" value="ECO:0007669"/>
    <property type="project" value="TreeGrafter"/>
</dbReference>
<dbReference type="PANTHER" id="PTHR30469">
    <property type="entry name" value="MULTIDRUG RESISTANCE PROTEIN MDTA"/>
    <property type="match status" value="1"/>
</dbReference>
<organism evidence="6 7">
    <name type="scientific">Ahniella affigens</name>
    <dbReference type="NCBI Taxonomy" id="2021234"/>
    <lineage>
        <taxon>Bacteria</taxon>
        <taxon>Pseudomonadati</taxon>
        <taxon>Pseudomonadota</taxon>
        <taxon>Gammaproteobacteria</taxon>
        <taxon>Lysobacterales</taxon>
        <taxon>Rhodanobacteraceae</taxon>
        <taxon>Ahniella</taxon>
    </lineage>
</organism>
<evidence type="ECO:0000256" key="2">
    <source>
        <dbReference type="SAM" id="SignalP"/>
    </source>
</evidence>
<dbReference type="PROSITE" id="PS51257">
    <property type="entry name" value="PROKAR_LIPOPROTEIN"/>
    <property type="match status" value="1"/>
</dbReference>
<keyword evidence="7" id="KW-1185">Reference proteome</keyword>
<feature type="signal peptide" evidence="2">
    <location>
        <begin position="1"/>
        <end position="25"/>
    </location>
</feature>
<dbReference type="Pfam" id="PF25973">
    <property type="entry name" value="BSH_CzcB"/>
    <property type="match status" value="1"/>
</dbReference>
<dbReference type="Gene3D" id="2.40.420.20">
    <property type="match status" value="1"/>
</dbReference>
<gene>
    <name evidence="6" type="ORF">C7S18_19005</name>
</gene>
<dbReference type="OrthoDB" id="5696526at2"/>
<dbReference type="Gene3D" id="2.40.30.170">
    <property type="match status" value="1"/>
</dbReference>
<dbReference type="InterPro" id="IPR058647">
    <property type="entry name" value="BSH_CzcB-like"/>
</dbReference>
<evidence type="ECO:0000259" key="3">
    <source>
        <dbReference type="Pfam" id="PF25954"/>
    </source>
</evidence>
<dbReference type="InterPro" id="IPR006143">
    <property type="entry name" value="RND_pump_MFP"/>
</dbReference>
<proteinExistence type="inferred from homology"/>
<evidence type="ECO:0000313" key="7">
    <source>
        <dbReference type="Proteomes" id="UP000241074"/>
    </source>
</evidence>
<sequence>MKRLIALLPLAAAMAMTQGCGQSQANTADATAAKDAAKVAVETARVGSGTWVRRLNTTATLEAEREAQVVAENGGELISLLVEEGDRVEKGQILARIDAARVALLLKQQQSVANRLSHEASRQQMLLDHKMVSHDQVDLASFNRDAQLATVNLAQVDVDRAVIRAPFSGTVTMRHVKVGQNLRPNEPVFTIADFNDLRAEIAVPERELLELRPGQTVQLAADAFAGQVFTGQVERISPVVDAKTGTGTAVIDIREGGTNLRPGQFVRLSIEREHLAEAVVMPRAALIPASEPAVFAVRSGKVKRVPVSLGGEQDGLVRVLQGVSPGDEVVVMGQSQLVDGDAVEVVNLSNRQDAIASL</sequence>
<keyword evidence="2" id="KW-0732">Signal</keyword>
<dbReference type="AlphaFoldDB" id="A0A2P1PWB8"/>
<accession>A0A2P1PWB8</accession>
<dbReference type="PANTHER" id="PTHR30469:SF38">
    <property type="entry name" value="HLYD FAMILY SECRETION PROTEIN"/>
    <property type="match status" value="1"/>
</dbReference>
<dbReference type="InterPro" id="IPR058792">
    <property type="entry name" value="Beta-barrel_RND_2"/>
</dbReference>
<feature type="chain" id="PRO_5015123497" evidence="2">
    <location>
        <begin position="26"/>
        <end position="358"/>
    </location>
</feature>
<protein>
    <submittedName>
        <fullName evidence="6">Efflux transporter periplasmic adaptor subunit</fullName>
    </submittedName>
</protein>
<dbReference type="Gene3D" id="2.40.50.100">
    <property type="match status" value="2"/>
</dbReference>
<dbReference type="EMBL" id="CP027860">
    <property type="protein sequence ID" value="AVP99129.1"/>
    <property type="molecule type" value="Genomic_DNA"/>
</dbReference>
<dbReference type="SUPFAM" id="SSF111369">
    <property type="entry name" value="HlyD-like secretion proteins"/>
    <property type="match status" value="1"/>
</dbReference>
<feature type="domain" description="CzcB-like barrel-sandwich hybrid" evidence="4">
    <location>
        <begin position="65"/>
        <end position="193"/>
    </location>
</feature>
<comment type="similarity">
    <text evidence="1">Belongs to the membrane fusion protein (MFP) (TC 8.A.1) family.</text>
</comment>
<evidence type="ECO:0000313" key="6">
    <source>
        <dbReference type="EMBL" id="AVP99129.1"/>
    </source>
</evidence>
<dbReference type="NCBIfam" id="TIGR01730">
    <property type="entry name" value="RND_mfp"/>
    <property type="match status" value="1"/>
</dbReference>
<evidence type="ECO:0000256" key="1">
    <source>
        <dbReference type="ARBA" id="ARBA00009477"/>
    </source>
</evidence>
<dbReference type="GO" id="GO:0015562">
    <property type="term" value="F:efflux transmembrane transporter activity"/>
    <property type="evidence" value="ECO:0007669"/>
    <property type="project" value="TreeGrafter"/>
</dbReference>
<reference evidence="6 7" key="1">
    <citation type="submission" date="2018-03" db="EMBL/GenBank/DDBJ databases">
        <title>Ahniella affigens gen. nov., sp. nov., a gammaproteobacterium isolated from sandy soil near a stream.</title>
        <authorList>
            <person name="Ko Y."/>
            <person name="Kim J.-H."/>
        </authorList>
    </citation>
    <scope>NUCLEOTIDE SEQUENCE [LARGE SCALE GENOMIC DNA]</scope>
    <source>
        <strain evidence="6 7">D13</strain>
    </source>
</reference>
<feature type="domain" description="CusB-like beta-barrel" evidence="3">
    <location>
        <begin position="200"/>
        <end position="273"/>
    </location>
</feature>
<dbReference type="FunFam" id="2.40.30.170:FF:000010">
    <property type="entry name" value="Efflux RND transporter periplasmic adaptor subunit"/>
    <property type="match status" value="1"/>
</dbReference>
<dbReference type="InterPro" id="IPR058637">
    <property type="entry name" value="YknX-like_C"/>
</dbReference>
<feature type="domain" description="YknX-like C-terminal permuted SH3-like" evidence="5">
    <location>
        <begin position="279"/>
        <end position="345"/>
    </location>
</feature>
<dbReference type="Proteomes" id="UP000241074">
    <property type="component" value="Chromosome"/>
</dbReference>